<sequence length="512" mass="55754">MDQLPSTLPETTLEQPPVTLSETVESTPAYIPRIESPLTEPMMGSTCPNVDGWDDTFESCEPFGGTPMEQDEPNIEKAGEGAAGNTTGEGAASCNVGVNKSVAETSMKLQISFFLSFFTAFLYQTGIVGSVVVPATSCYALDNSSHIHDFSSWFGHPIEYDGVGTDYAIRFCKDVETRSQPGYVAFGRFDDFNYFVAGSGRYDFVQEFYNGDLQHCEASLDKRGRTAQVNIICGDCPNGRCKGGLECVCNVTLESDCRIIVELAIPCEKPGLRVFEGFTVGFHSRSWEIVYNGMTQIGYEKAYKDYRFDTDQSYVSLYMTAIASLSHLVKKPSIKVSPETGLEVTLSGSGATGTPPTTLSPTLLNIDWRCEKTSENPYEVHITIPVEGYDSIQFTLTKMCESKQNKGGDSTKGWALFGIFSCVFVVISILFCCGGFVYKTRVQKQHGIDALPGMTILSACLETVSGVGGGSGSGYLRVDDPNDVFTSQASWTREPTEVASGSSRTSERKYGT</sequence>
<proteinExistence type="predicted"/>
<keyword evidence="2" id="KW-0812">Transmembrane</keyword>
<comment type="caution">
    <text evidence="3">The sequence shown here is derived from an EMBL/GenBank/DDBJ whole genome shotgun (WGS) entry which is preliminary data.</text>
</comment>
<accession>A0AAU9NHN3</accession>
<feature type="transmembrane region" description="Helical" evidence="2">
    <location>
        <begin position="414"/>
        <end position="438"/>
    </location>
</feature>
<dbReference type="PANTHER" id="PTHR35752">
    <property type="entry name" value="G-PROTEIN COUPLED RECEPTOR"/>
    <property type="match status" value="1"/>
</dbReference>
<dbReference type="AlphaFoldDB" id="A0AAU9NHN3"/>
<evidence type="ECO:0000313" key="3">
    <source>
        <dbReference type="EMBL" id="CAH1437218.1"/>
    </source>
</evidence>
<dbReference type="EMBL" id="CAKMRJ010004445">
    <property type="protein sequence ID" value="CAH1437218.1"/>
    <property type="molecule type" value="Genomic_DNA"/>
</dbReference>
<evidence type="ECO:0000256" key="2">
    <source>
        <dbReference type="SAM" id="Phobius"/>
    </source>
</evidence>
<name>A0AAU9NHN3_9ASTR</name>
<dbReference type="Proteomes" id="UP001157418">
    <property type="component" value="Unassembled WGS sequence"/>
</dbReference>
<gene>
    <name evidence="3" type="ORF">LVIROSA_LOCUS23557</name>
</gene>
<organism evidence="3 4">
    <name type="scientific">Lactuca virosa</name>
    <dbReference type="NCBI Taxonomy" id="75947"/>
    <lineage>
        <taxon>Eukaryota</taxon>
        <taxon>Viridiplantae</taxon>
        <taxon>Streptophyta</taxon>
        <taxon>Embryophyta</taxon>
        <taxon>Tracheophyta</taxon>
        <taxon>Spermatophyta</taxon>
        <taxon>Magnoliopsida</taxon>
        <taxon>eudicotyledons</taxon>
        <taxon>Gunneridae</taxon>
        <taxon>Pentapetalae</taxon>
        <taxon>asterids</taxon>
        <taxon>campanulids</taxon>
        <taxon>Asterales</taxon>
        <taxon>Asteraceae</taxon>
        <taxon>Cichorioideae</taxon>
        <taxon>Cichorieae</taxon>
        <taxon>Lactucinae</taxon>
        <taxon>Lactuca</taxon>
    </lineage>
</organism>
<evidence type="ECO:0000313" key="4">
    <source>
        <dbReference type="Proteomes" id="UP001157418"/>
    </source>
</evidence>
<reference evidence="3 4" key="1">
    <citation type="submission" date="2022-01" db="EMBL/GenBank/DDBJ databases">
        <authorList>
            <person name="Xiong W."/>
            <person name="Schranz E."/>
        </authorList>
    </citation>
    <scope>NUCLEOTIDE SEQUENCE [LARGE SCALE GENOMIC DNA]</scope>
</reference>
<dbReference type="PANTHER" id="PTHR35752:SF1">
    <property type="entry name" value="G-PROTEIN COUPLED RECEPTOR"/>
    <property type="match status" value="1"/>
</dbReference>
<keyword evidence="2" id="KW-1133">Transmembrane helix</keyword>
<feature type="compositionally biased region" description="Polar residues" evidence="1">
    <location>
        <begin position="486"/>
        <end position="504"/>
    </location>
</feature>
<evidence type="ECO:0000256" key="1">
    <source>
        <dbReference type="SAM" id="MobiDB-lite"/>
    </source>
</evidence>
<keyword evidence="4" id="KW-1185">Reference proteome</keyword>
<feature type="region of interest" description="Disordered" evidence="1">
    <location>
        <begin position="486"/>
        <end position="512"/>
    </location>
</feature>
<keyword evidence="2" id="KW-0472">Membrane</keyword>
<protein>
    <submittedName>
        <fullName evidence="3">Uncharacterized protein</fullName>
    </submittedName>
</protein>